<comment type="caution">
    <text evidence="1">The sequence shown here is derived from an EMBL/GenBank/DDBJ whole genome shotgun (WGS) entry which is preliminary data.</text>
</comment>
<proteinExistence type="predicted"/>
<organism evidence="1 2">
    <name type="scientific">Penicillium freii</name>
    <dbReference type="NCBI Taxonomy" id="48697"/>
    <lineage>
        <taxon>Eukaryota</taxon>
        <taxon>Fungi</taxon>
        <taxon>Dikarya</taxon>
        <taxon>Ascomycota</taxon>
        <taxon>Pezizomycotina</taxon>
        <taxon>Eurotiomycetes</taxon>
        <taxon>Eurotiomycetidae</taxon>
        <taxon>Eurotiales</taxon>
        <taxon>Aspergillaceae</taxon>
        <taxon>Penicillium</taxon>
    </lineage>
</organism>
<name>A0A117NPW6_PENFR</name>
<dbReference type="AlphaFoldDB" id="A0A117NPW6"/>
<keyword evidence="2" id="KW-1185">Reference proteome</keyword>
<dbReference type="Proteomes" id="UP000055045">
    <property type="component" value="Unassembled WGS sequence"/>
</dbReference>
<accession>A0A117NPW6</accession>
<evidence type="ECO:0000313" key="1">
    <source>
        <dbReference type="EMBL" id="KUM63035.1"/>
    </source>
</evidence>
<sequence>MISVSATMNSTIPLIWESYGSYIKSIKITQEAFITERVLSSGDRPLDSPEQPRIHRNCPRYRIILIFSAYANRTI</sequence>
<reference evidence="1 2" key="1">
    <citation type="submission" date="2015-10" db="EMBL/GenBank/DDBJ databases">
        <title>Genome sequencing of Penicillium freii.</title>
        <authorList>
            <person name="Nguyen H.D."/>
            <person name="Visagie C.M."/>
            <person name="Seifert K.A."/>
        </authorList>
    </citation>
    <scope>NUCLEOTIDE SEQUENCE [LARGE SCALE GENOMIC DNA]</scope>
    <source>
        <strain evidence="1 2">DAOM 242723</strain>
    </source>
</reference>
<evidence type="ECO:0000313" key="2">
    <source>
        <dbReference type="Proteomes" id="UP000055045"/>
    </source>
</evidence>
<dbReference type="EMBL" id="LLXE01000084">
    <property type="protein sequence ID" value="KUM63035.1"/>
    <property type="molecule type" value="Genomic_DNA"/>
</dbReference>
<protein>
    <submittedName>
        <fullName evidence="1">Uncharacterized protein</fullName>
    </submittedName>
</protein>
<gene>
    <name evidence="1" type="ORF">ACN42_g4052</name>
</gene>